<feature type="domain" description="PiggyBac transposable element-derived protein" evidence="1">
    <location>
        <begin position="39"/>
        <end position="396"/>
    </location>
</feature>
<organism evidence="2">
    <name type="scientific">Amblyomma aureolatum</name>
    <dbReference type="NCBI Taxonomy" id="187763"/>
    <lineage>
        <taxon>Eukaryota</taxon>
        <taxon>Metazoa</taxon>
        <taxon>Ecdysozoa</taxon>
        <taxon>Arthropoda</taxon>
        <taxon>Chelicerata</taxon>
        <taxon>Arachnida</taxon>
        <taxon>Acari</taxon>
        <taxon>Parasitiformes</taxon>
        <taxon>Ixodida</taxon>
        <taxon>Ixodoidea</taxon>
        <taxon>Ixodidae</taxon>
        <taxon>Amblyomminae</taxon>
        <taxon>Amblyomma</taxon>
    </lineage>
</organism>
<feature type="non-terminal residue" evidence="2">
    <location>
        <position position="425"/>
    </location>
</feature>
<reference evidence="2" key="1">
    <citation type="journal article" date="2017" name="Front. Cell. Infect. Microbiol.">
        <title>The Distinct Transcriptional Response of the Midgut of Amblyomma sculptum and Amblyomma aureolatum Ticks to Rickettsia rickettsii Correlates to Their Differences in Susceptibility to Infection.</title>
        <authorList>
            <person name="Martins L.A."/>
            <person name="Galletti M.F.B.M."/>
            <person name="Ribeiro J.M."/>
            <person name="Fujita A."/>
            <person name="Costa F.B."/>
            <person name="Labruna M.B."/>
            <person name="Daffre S."/>
            <person name="Fogaca A.C."/>
        </authorList>
    </citation>
    <scope>NUCLEOTIDE SEQUENCE</scope>
</reference>
<evidence type="ECO:0000259" key="1">
    <source>
        <dbReference type="Pfam" id="PF13843"/>
    </source>
</evidence>
<dbReference type="PANTHER" id="PTHR47272">
    <property type="entry name" value="DDE_TNP_1_7 DOMAIN-CONTAINING PROTEIN"/>
    <property type="match status" value="1"/>
</dbReference>
<feature type="non-terminal residue" evidence="2">
    <location>
        <position position="1"/>
    </location>
</feature>
<proteinExistence type="evidence at transcript level"/>
<dbReference type="EMBL" id="GFAC01005488">
    <property type="protein sequence ID" value="JAT93700.1"/>
    <property type="molecule type" value="mRNA"/>
</dbReference>
<sequence>QPPPTKRKKTVVKWIKKKFSPVDTECKFIPNRGSAVLEPLEYFMKYFPEKIFDDLAHFTNIYALQRDGIELNATSEEIKVFIGIMTRMGVLKFPRIRMYWQEDTRIPCIADAMTSKRFFKLQAALHVTDVDPPQDPPHNKFWKVAPIIDSVRSRCLALEPLADSSVDGQIVPFTGRVPAKQFVRNKPNPEGIKIFVRCSSDGMAHDFELYQGKGTGVSSDHSHLGLGGSVVMRLVEALPRGLNIRCYMENYFSSVPLFRELQSLGILASGTIRANRLLGCQLKTEKELKKEGRGSYDFKIAEEDVVIVRWHDNGPVNMISTLVGVGNITKAKRWSEATKKHVDIDCPQIIAQYNQFMGGVDKLDFLMSLYPHHSKTKKWPVRVISHFISFSICNSWLEYTRDANAEGLPKREVKDVMAFQSDIAR</sequence>
<accession>A0A1E1X341</accession>
<protein>
    <submittedName>
        <fullName evidence="2">Putative transposase is4</fullName>
    </submittedName>
</protein>
<dbReference type="AlphaFoldDB" id="A0A1E1X341"/>
<dbReference type="InterPro" id="IPR029526">
    <property type="entry name" value="PGBD"/>
</dbReference>
<dbReference type="PANTHER" id="PTHR47272:SF1">
    <property type="entry name" value="PIGGYBAC TRANSPOSABLE ELEMENT-DERIVED PROTEIN 3-LIKE"/>
    <property type="match status" value="1"/>
</dbReference>
<evidence type="ECO:0000313" key="2">
    <source>
        <dbReference type="EMBL" id="JAT93700.1"/>
    </source>
</evidence>
<dbReference type="Pfam" id="PF13843">
    <property type="entry name" value="DDE_Tnp_1_7"/>
    <property type="match status" value="1"/>
</dbReference>
<name>A0A1E1X341_9ACAR</name>